<dbReference type="CDD" id="cd16282">
    <property type="entry name" value="metallo-hydrolase-like_MBL-fold"/>
    <property type="match status" value="1"/>
</dbReference>
<feature type="domain" description="Metallo-beta-lactamase" evidence="2">
    <location>
        <begin position="50"/>
        <end position="227"/>
    </location>
</feature>
<organism evidence="3 4">
    <name type="scientific">Daejeonella rubra</name>
    <dbReference type="NCBI Taxonomy" id="990371"/>
    <lineage>
        <taxon>Bacteria</taxon>
        <taxon>Pseudomonadati</taxon>
        <taxon>Bacteroidota</taxon>
        <taxon>Sphingobacteriia</taxon>
        <taxon>Sphingobacteriales</taxon>
        <taxon>Sphingobacteriaceae</taxon>
        <taxon>Daejeonella</taxon>
    </lineage>
</organism>
<dbReference type="Pfam" id="PF00753">
    <property type="entry name" value="Lactamase_B"/>
    <property type="match status" value="1"/>
</dbReference>
<dbReference type="SUPFAM" id="SSF56281">
    <property type="entry name" value="Metallo-hydrolase/oxidoreductase"/>
    <property type="match status" value="1"/>
</dbReference>
<evidence type="ECO:0000313" key="4">
    <source>
        <dbReference type="Proteomes" id="UP000199226"/>
    </source>
</evidence>
<dbReference type="Proteomes" id="UP000199226">
    <property type="component" value="Unassembled WGS sequence"/>
</dbReference>
<dbReference type="EMBL" id="FNHH01000006">
    <property type="protein sequence ID" value="SDM10275.1"/>
    <property type="molecule type" value="Genomic_DNA"/>
</dbReference>
<dbReference type="SMART" id="SM00849">
    <property type="entry name" value="Lactamase_B"/>
    <property type="match status" value="1"/>
</dbReference>
<dbReference type="PANTHER" id="PTHR42951">
    <property type="entry name" value="METALLO-BETA-LACTAMASE DOMAIN-CONTAINING"/>
    <property type="match status" value="1"/>
</dbReference>
<keyword evidence="4" id="KW-1185">Reference proteome</keyword>
<gene>
    <name evidence="3" type="ORF">SAMN05421813_10634</name>
</gene>
<comment type="similarity">
    <text evidence="1">Belongs to the metallo-beta-lactamase superfamily. Class-B beta-lactamase family.</text>
</comment>
<dbReference type="OrthoDB" id="9769598at2"/>
<dbReference type="PANTHER" id="PTHR42951:SF4">
    <property type="entry name" value="ACYL-COENZYME A THIOESTERASE MBLAC2"/>
    <property type="match status" value="1"/>
</dbReference>
<dbReference type="Gene3D" id="3.60.15.10">
    <property type="entry name" value="Ribonuclease Z/Hydroxyacylglutathione hydrolase-like"/>
    <property type="match status" value="1"/>
</dbReference>
<dbReference type="InterPro" id="IPR050855">
    <property type="entry name" value="NDM-1-like"/>
</dbReference>
<dbReference type="GO" id="GO:0017001">
    <property type="term" value="P:antibiotic catabolic process"/>
    <property type="evidence" value="ECO:0007669"/>
    <property type="project" value="UniProtKB-ARBA"/>
</dbReference>
<accession>A0A1G9QJ05</accession>
<dbReference type="AlphaFoldDB" id="A0A1G9QJ05"/>
<reference evidence="4" key="1">
    <citation type="submission" date="2016-10" db="EMBL/GenBank/DDBJ databases">
        <authorList>
            <person name="Varghese N."/>
            <person name="Submissions S."/>
        </authorList>
    </citation>
    <scope>NUCLEOTIDE SEQUENCE [LARGE SCALE GENOMIC DNA]</scope>
    <source>
        <strain evidence="4">DSM 24536</strain>
    </source>
</reference>
<name>A0A1G9QJ05_9SPHI</name>
<sequence>MQRRKFIQYTGLSLGMIALSYNKTFADILLQPKYKFSLLRNNVGIFTEQGGTIAWLSNSAGMVVVDTQFQDPAMHLIAELKKGSEKPLQYLINTHHHGDHTGGNIAFKGLAEKVVGHVNCLANHQKTAAAQKSEDKQLFADTVFQDQWKAKVGSERIQAQYFGAGHTNGDIIVHFQDANIAHMGDLMFNRRYPFIDKSAGANIQSWTEVLEKAIAKYDKDTLFIFGHSLDPEKVTGNKEDLKAMQNYLEKLLVFVRNEIKAGKSKDDIIKAVSIPGADEFQGQGIQRSLTAAYEELTA</sequence>
<dbReference type="InterPro" id="IPR001279">
    <property type="entry name" value="Metallo-B-lactamas"/>
</dbReference>
<evidence type="ECO:0000256" key="1">
    <source>
        <dbReference type="ARBA" id="ARBA00005250"/>
    </source>
</evidence>
<proteinExistence type="inferred from homology"/>
<protein>
    <submittedName>
        <fullName evidence="3">Glyoxylase, beta-lactamase superfamily II</fullName>
    </submittedName>
</protein>
<dbReference type="InterPro" id="IPR036866">
    <property type="entry name" value="RibonucZ/Hydroxyglut_hydro"/>
</dbReference>
<dbReference type="STRING" id="990371.SAMN05421813_10634"/>
<evidence type="ECO:0000313" key="3">
    <source>
        <dbReference type="EMBL" id="SDM10275.1"/>
    </source>
</evidence>
<dbReference type="RefSeq" id="WP_090701802.1">
    <property type="nucleotide sequence ID" value="NZ_FNHH01000006.1"/>
</dbReference>
<evidence type="ECO:0000259" key="2">
    <source>
        <dbReference type="SMART" id="SM00849"/>
    </source>
</evidence>